<protein>
    <submittedName>
        <fullName evidence="2">C4-dicarboxylate ABC transporter substrate-binding protein</fullName>
    </submittedName>
</protein>
<proteinExistence type="predicted"/>
<gene>
    <name evidence="2" type="ORF">F6X51_25995</name>
</gene>
<dbReference type="Gene3D" id="3.40.190.10">
    <property type="entry name" value="Periplasmic binding protein-like II"/>
    <property type="match status" value="2"/>
</dbReference>
<comment type="caution">
    <text evidence="2">The sequence shown here is derived from an EMBL/GenBank/DDBJ whole genome shotgun (WGS) entry which is preliminary data.</text>
</comment>
<evidence type="ECO:0000313" key="3">
    <source>
        <dbReference type="Proteomes" id="UP000441523"/>
    </source>
</evidence>
<dbReference type="AlphaFoldDB" id="A0A6N6MKX8"/>
<dbReference type="EMBL" id="VZZJ01000043">
    <property type="protein sequence ID" value="KAB1068930.1"/>
    <property type="molecule type" value="Genomic_DNA"/>
</dbReference>
<dbReference type="SUPFAM" id="SSF53850">
    <property type="entry name" value="Periplasmic binding protein-like II"/>
    <property type="match status" value="1"/>
</dbReference>
<keyword evidence="1" id="KW-1133">Transmembrane helix</keyword>
<keyword evidence="1" id="KW-0472">Membrane</keyword>
<evidence type="ECO:0000256" key="1">
    <source>
        <dbReference type="SAM" id="Phobius"/>
    </source>
</evidence>
<dbReference type="InterPro" id="IPR011852">
    <property type="entry name" value="TRAP_TAXI"/>
</dbReference>
<dbReference type="PANTHER" id="PTHR42941">
    <property type="entry name" value="SLL1037 PROTEIN"/>
    <property type="match status" value="1"/>
</dbReference>
<reference evidence="2 3" key="1">
    <citation type="submission" date="2019-09" db="EMBL/GenBank/DDBJ databases">
        <title>YIM 132548 draft genome.</title>
        <authorList>
            <person name="Jiang L."/>
        </authorList>
    </citation>
    <scope>NUCLEOTIDE SEQUENCE [LARGE SCALE GENOMIC DNA]</scope>
    <source>
        <strain evidence="2 3">YIM 132548</strain>
    </source>
</reference>
<keyword evidence="1" id="KW-0812">Transmembrane</keyword>
<name>A0A6N6MKX8_9HYPH</name>
<keyword evidence="3" id="KW-1185">Reference proteome</keyword>
<accession>A0A6N6MKX8</accession>
<sequence length="453" mass="47702">MQPSSPSGRRRSVIWWALAWRRGRLMVIRAIAAIFALIGLVVASLYFGMVHADLRVTAGPPGSAIQRLMSALAAANAKVHPRVRLVLVEERDLAEGGRALEAGKVDLAVIRSDLPAPRNAQTIAILRRDVVALLVPPHSPVDGIGKLVGRTVALVQGPLEADNAHLLDTLLGYFDIPAAHVRRLVLPVDQIGQAVREDRAAAVFAVGPIGPGQAVEATAVLAKALKGAPKLLAIDEAEAIGKRNPGLESIEVPAGALRGRPETPDDGVTSVAVTYRFVASRAMLDVTAAAIARSIFTMKPMLIAATPLASQIEAPDTDDKNPIIPIHPGAAAYLSSGDQSFFDTSENYLYAGGIVLSVAGSALALLAERWSRRRSAPDRKLLRRLVEIAEEAEAAGSADLPDLEREVRALVATALTREADGGAGPARWEMVAAGAAHAERAIASRRATLSTAA</sequence>
<organism evidence="2 3">
    <name type="scientific">Methylobacterium planeticum</name>
    <dbReference type="NCBI Taxonomy" id="2615211"/>
    <lineage>
        <taxon>Bacteria</taxon>
        <taxon>Pseudomonadati</taxon>
        <taxon>Pseudomonadota</taxon>
        <taxon>Alphaproteobacteria</taxon>
        <taxon>Hyphomicrobiales</taxon>
        <taxon>Methylobacteriaceae</taxon>
        <taxon>Methylobacterium</taxon>
    </lineage>
</organism>
<feature type="transmembrane region" description="Helical" evidence="1">
    <location>
        <begin position="26"/>
        <end position="47"/>
    </location>
</feature>
<dbReference type="Proteomes" id="UP000441523">
    <property type="component" value="Unassembled WGS sequence"/>
</dbReference>
<evidence type="ECO:0000313" key="2">
    <source>
        <dbReference type="EMBL" id="KAB1068930.1"/>
    </source>
</evidence>
<dbReference type="Pfam" id="PF16868">
    <property type="entry name" value="NMT1_3"/>
    <property type="match status" value="1"/>
</dbReference>
<dbReference type="PANTHER" id="PTHR42941:SF1">
    <property type="entry name" value="SLL1037 PROTEIN"/>
    <property type="match status" value="1"/>
</dbReference>